<dbReference type="Gene3D" id="3.20.20.80">
    <property type="entry name" value="Glycosidases"/>
    <property type="match status" value="1"/>
</dbReference>
<feature type="chain" id="PRO_5035463557" description="Beta-hexosaminidase" evidence="10">
    <location>
        <begin position="23"/>
        <end position="538"/>
    </location>
</feature>
<dbReference type="Gene3D" id="3.30.379.10">
    <property type="entry name" value="Chitobiase/beta-hexosaminidase domain 2-like"/>
    <property type="match status" value="1"/>
</dbReference>
<dbReference type="CDD" id="cd06562">
    <property type="entry name" value="GH20_HexA_HexB-like"/>
    <property type="match status" value="1"/>
</dbReference>
<organism evidence="13 14">
    <name type="scientific">Ignelater luminosus</name>
    <name type="common">Cucubano</name>
    <name type="synonym">Pyrophorus luminosus</name>
    <dbReference type="NCBI Taxonomy" id="2038154"/>
    <lineage>
        <taxon>Eukaryota</taxon>
        <taxon>Metazoa</taxon>
        <taxon>Ecdysozoa</taxon>
        <taxon>Arthropoda</taxon>
        <taxon>Hexapoda</taxon>
        <taxon>Insecta</taxon>
        <taxon>Pterygota</taxon>
        <taxon>Neoptera</taxon>
        <taxon>Endopterygota</taxon>
        <taxon>Coleoptera</taxon>
        <taxon>Polyphaga</taxon>
        <taxon>Elateriformia</taxon>
        <taxon>Elateroidea</taxon>
        <taxon>Elateridae</taxon>
        <taxon>Agrypninae</taxon>
        <taxon>Pyrophorini</taxon>
        <taxon>Ignelater</taxon>
    </lineage>
</organism>
<evidence type="ECO:0000256" key="7">
    <source>
        <dbReference type="PIRNR" id="PIRNR001093"/>
    </source>
</evidence>
<dbReference type="FunFam" id="3.20.20.80:FF:000063">
    <property type="entry name" value="Beta-hexosaminidase"/>
    <property type="match status" value="1"/>
</dbReference>
<dbReference type="EMBL" id="VTPC01091291">
    <property type="protein sequence ID" value="KAF2878770.1"/>
    <property type="molecule type" value="Genomic_DNA"/>
</dbReference>
<evidence type="ECO:0000313" key="14">
    <source>
        <dbReference type="Proteomes" id="UP000801492"/>
    </source>
</evidence>
<feature type="disulfide bond" evidence="9">
    <location>
        <begin position="519"/>
        <end position="537"/>
    </location>
</feature>
<dbReference type="Proteomes" id="UP000801492">
    <property type="component" value="Unassembled WGS sequence"/>
</dbReference>
<dbReference type="GO" id="GO:0030203">
    <property type="term" value="P:glycosaminoglycan metabolic process"/>
    <property type="evidence" value="ECO:0007669"/>
    <property type="project" value="TreeGrafter"/>
</dbReference>
<dbReference type="GO" id="GO:0004563">
    <property type="term" value="F:beta-N-acetylhexosaminidase activity"/>
    <property type="evidence" value="ECO:0007669"/>
    <property type="project" value="UniProtKB-EC"/>
</dbReference>
<dbReference type="PIRSF" id="PIRSF001093">
    <property type="entry name" value="B-hxosamndse_ab_euk"/>
    <property type="match status" value="1"/>
</dbReference>
<evidence type="ECO:0000256" key="1">
    <source>
        <dbReference type="ARBA" id="ARBA00001231"/>
    </source>
</evidence>
<dbReference type="Pfam" id="PF00728">
    <property type="entry name" value="Glyco_hydro_20"/>
    <property type="match status" value="1"/>
</dbReference>
<feature type="domain" description="Glycoside hydrolase family 20 catalytic" evidence="11">
    <location>
        <begin position="183"/>
        <end position="501"/>
    </location>
</feature>
<evidence type="ECO:0000256" key="4">
    <source>
        <dbReference type="ARBA" id="ARBA00022801"/>
    </source>
</evidence>
<keyword evidence="5" id="KW-0325">Glycoprotein</keyword>
<dbReference type="EC" id="3.2.1.52" evidence="7"/>
<feature type="signal peptide" evidence="10">
    <location>
        <begin position="1"/>
        <end position="22"/>
    </location>
</feature>
<evidence type="ECO:0000256" key="3">
    <source>
        <dbReference type="ARBA" id="ARBA00022729"/>
    </source>
</evidence>
<dbReference type="InterPro" id="IPR025705">
    <property type="entry name" value="Beta_hexosaminidase_sua/sub"/>
</dbReference>
<comment type="catalytic activity">
    <reaction evidence="1 7">
        <text>Hydrolysis of terminal non-reducing N-acetyl-D-hexosamine residues in N-acetyl-beta-D-hexosaminides.</text>
        <dbReference type="EC" id="3.2.1.52"/>
    </reaction>
</comment>
<evidence type="ECO:0000256" key="8">
    <source>
        <dbReference type="PIRSR" id="PIRSR001093-1"/>
    </source>
</evidence>
<dbReference type="GO" id="GO:0006689">
    <property type="term" value="P:ganglioside catabolic process"/>
    <property type="evidence" value="ECO:0007669"/>
    <property type="project" value="TreeGrafter"/>
</dbReference>
<dbReference type="PRINTS" id="PR00738">
    <property type="entry name" value="GLHYDRLASE20"/>
</dbReference>
<feature type="active site" description="Proton donor" evidence="8">
    <location>
        <position position="338"/>
    </location>
</feature>
<keyword evidence="6 7" id="KW-0326">Glycosidase</keyword>
<dbReference type="PANTHER" id="PTHR22600:SF21">
    <property type="entry name" value="BETA-HEXOSAMINIDASE A"/>
    <property type="match status" value="1"/>
</dbReference>
<reference evidence="13" key="1">
    <citation type="submission" date="2019-08" db="EMBL/GenBank/DDBJ databases">
        <title>The genome of the North American firefly Photinus pyralis.</title>
        <authorList>
            <consortium name="Photinus pyralis genome working group"/>
            <person name="Fallon T.R."/>
            <person name="Sander Lower S.E."/>
            <person name="Weng J.-K."/>
        </authorList>
    </citation>
    <scope>NUCLEOTIDE SEQUENCE</scope>
    <source>
        <strain evidence="13">TRF0915ILg1</strain>
        <tissue evidence="13">Whole body</tissue>
    </source>
</reference>
<keyword evidence="3 10" id="KW-0732">Signal</keyword>
<evidence type="ECO:0000256" key="2">
    <source>
        <dbReference type="ARBA" id="ARBA00006285"/>
    </source>
</evidence>
<dbReference type="OrthoDB" id="428480at2759"/>
<dbReference type="PANTHER" id="PTHR22600">
    <property type="entry name" value="BETA-HEXOSAMINIDASE"/>
    <property type="match status" value="1"/>
</dbReference>
<dbReference type="AlphaFoldDB" id="A0A8K0C810"/>
<evidence type="ECO:0000256" key="9">
    <source>
        <dbReference type="PIRSR" id="PIRSR001093-2"/>
    </source>
</evidence>
<dbReference type="SUPFAM" id="SSF51445">
    <property type="entry name" value="(Trans)glycosidases"/>
    <property type="match status" value="1"/>
</dbReference>
<evidence type="ECO:0000256" key="6">
    <source>
        <dbReference type="ARBA" id="ARBA00023295"/>
    </source>
</evidence>
<dbReference type="GO" id="GO:0005975">
    <property type="term" value="P:carbohydrate metabolic process"/>
    <property type="evidence" value="ECO:0007669"/>
    <property type="project" value="InterPro"/>
</dbReference>
<dbReference type="SUPFAM" id="SSF55545">
    <property type="entry name" value="beta-N-acetylhexosaminidase-like domain"/>
    <property type="match status" value="1"/>
</dbReference>
<evidence type="ECO:0000259" key="11">
    <source>
        <dbReference type="Pfam" id="PF00728"/>
    </source>
</evidence>
<dbReference type="Pfam" id="PF14845">
    <property type="entry name" value="Glycohydro_20b2"/>
    <property type="match status" value="1"/>
</dbReference>
<sequence length="538" mass="62075">MFLALGGLLFLLYLGFMSFISRIPPPLVQPTQGEVWPKPYRQVFLNYYYLVKPQTFRFRVVAQKCELLEKALERYLRIIDKTKISRNLFIKQNDETETKIFLGYLDTLNVYLKEACDNITLPPYSMEEQYILDVTTNKSNTTLSAASIWGIIRGLETFSQLLYPVENEMLRIECTEVIDLPRFPHRGLLVDTARHFIPMIKIYKILDAMSYNKLNVFHWHITDDESFPYQSIKYPELSKKGAFSRILVYSQENVRDIINYAAARGIRVLVEFDTPGHSKSWGKAIPTLLTQCYKLGKLSDELGPIDPTKNSTYTFLENFFEEVATVFPEDYLHIGADEVRYDCWKSNPTIQMFMKNNKLLLHTHLEDYYIQKLLKIVHSLSKKPIVWEEAFVDGMTLPTSTTVQIWKDSALGGWRSTARSATAAGHLVLISACWYLDHLTSGGDWGKFYNCEPLSFLGNQLQTSMVLGGEACMWTEVVNEYNIESRIWPRASATAEKLWSKRDADTYRKATHRLEEHACRMIKRGIKAQPPNSAGFCI</sequence>
<proteinExistence type="inferred from homology"/>
<keyword evidence="14" id="KW-1185">Reference proteome</keyword>
<keyword evidence="9" id="KW-1015">Disulfide bond</keyword>
<dbReference type="GO" id="GO:0005764">
    <property type="term" value="C:lysosome"/>
    <property type="evidence" value="ECO:0007669"/>
    <property type="project" value="TreeGrafter"/>
</dbReference>
<dbReference type="InterPro" id="IPR029019">
    <property type="entry name" value="HEX_eukaryotic_N"/>
</dbReference>
<name>A0A8K0C810_IGNLU</name>
<dbReference type="InterPro" id="IPR029018">
    <property type="entry name" value="Hex-like_dom2"/>
</dbReference>
<dbReference type="GO" id="GO:0016020">
    <property type="term" value="C:membrane"/>
    <property type="evidence" value="ECO:0007669"/>
    <property type="project" value="TreeGrafter"/>
</dbReference>
<feature type="disulfide bond" evidence="9">
    <location>
        <begin position="292"/>
        <end position="343"/>
    </location>
</feature>
<feature type="domain" description="Beta-hexosaminidase eukaryotic type N-terminal" evidence="12">
    <location>
        <begin position="35"/>
        <end position="161"/>
    </location>
</feature>
<comment type="caution">
    <text evidence="13">The sequence shown here is derived from an EMBL/GenBank/DDBJ whole genome shotgun (WGS) entry which is preliminary data.</text>
</comment>
<dbReference type="InterPro" id="IPR015883">
    <property type="entry name" value="Glyco_hydro_20_cat"/>
</dbReference>
<protein>
    <recommendedName>
        <fullName evidence="7">Beta-hexosaminidase</fullName>
        <ecNumber evidence="7">3.2.1.52</ecNumber>
    </recommendedName>
</protein>
<accession>A0A8K0C810</accession>
<comment type="similarity">
    <text evidence="2 7">Belongs to the glycosyl hydrolase 20 family.</text>
</comment>
<evidence type="ECO:0000256" key="5">
    <source>
        <dbReference type="ARBA" id="ARBA00023180"/>
    </source>
</evidence>
<evidence type="ECO:0000259" key="12">
    <source>
        <dbReference type="Pfam" id="PF14845"/>
    </source>
</evidence>
<dbReference type="InterPro" id="IPR017853">
    <property type="entry name" value="GH"/>
</dbReference>
<gene>
    <name evidence="13" type="ORF">ILUMI_27397</name>
</gene>
<evidence type="ECO:0000256" key="10">
    <source>
        <dbReference type="SAM" id="SignalP"/>
    </source>
</evidence>
<feature type="disulfide bond" evidence="9">
    <location>
        <begin position="65"/>
        <end position="116"/>
    </location>
</feature>
<keyword evidence="4 7" id="KW-0378">Hydrolase</keyword>
<evidence type="ECO:0000313" key="13">
    <source>
        <dbReference type="EMBL" id="KAF2878770.1"/>
    </source>
</evidence>